<evidence type="ECO:0000313" key="2">
    <source>
        <dbReference type="EMBL" id="KFE33291.1"/>
    </source>
</evidence>
<sequence>MTDRIIAVGFNTAPVEGDLSLLDTRLAAMVEMGCTGAEVTVTGLDAVAACRFVPERVAELRTVMNRHDLAYSMHAPIAINLMDEAHADLMRRAAMVSMELAAETGARVVVLHPGRVAPKAWIDCQGALMQFELDQLGPVADRAAELGVKIAYENISPNARVIAGLETSYSLDPRLLAEQLQRLSHEAVTACLDISHAQQGAVLWGFDMIEACEALAPWIGHIHYSDSTGQPLDFPTTHLGEKHFFGAGDMHAPPGYGVVDFEALARRLPLRPDTRVVIEIKRNFHSHAGAATLAAAQGFARTVNAITAQGAAA</sequence>
<dbReference type="RefSeq" id="WP_038148915.1">
    <property type="nucleotide sequence ID" value="NZ_AQRC01000027.1"/>
</dbReference>
<dbReference type="EMBL" id="AQRC01000027">
    <property type="protein sequence ID" value="KFE33291.1"/>
    <property type="molecule type" value="Genomic_DNA"/>
</dbReference>
<keyword evidence="3" id="KW-1185">Reference proteome</keyword>
<dbReference type="InterPro" id="IPR050312">
    <property type="entry name" value="IolE/XylAMocC-like"/>
</dbReference>
<proteinExistence type="predicted"/>
<dbReference type="eggNOG" id="COG1082">
    <property type="taxonomic scope" value="Bacteria"/>
</dbReference>
<dbReference type="STRING" id="1317124.DW2_18739"/>
<dbReference type="AlphaFoldDB" id="A0A085TRE4"/>
<evidence type="ECO:0000313" key="3">
    <source>
        <dbReference type="Proteomes" id="UP000028607"/>
    </source>
</evidence>
<dbReference type="PATRIC" id="fig|1317124.6.peg.3756"/>
<keyword evidence="2" id="KW-0413">Isomerase</keyword>
<dbReference type="GO" id="GO:0016853">
    <property type="term" value="F:isomerase activity"/>
    <property type="evidence" value="ECO:0007669"/>
    <property type="project" value="UniProtKB-KW"/>
</dbReference>
<comment type="caution">
    <text evidence="2">The sequence shown here is derived from an EMBL/GenBank/DDBJ whole genome shotgun (WGS) entry which is preliminary data.</text>
</comment>
<gene>
    <name evidence="2" type="ORF">DW2_18739</name>
</gene>
<reference evidence="2 3" key="2">
    <citation type="journal article" date="2015" name="Antonie Van Leeuwenhoek">
        <title>Thioclava indica sp. nov., isolated from surface seawater of the Indian Ocean.</title>
        <authorList>
            <person name="Liu Y."/>
            <person name="Lai Q."/>
            <person name="Du J."/>
            <person name="Xu H."/>
            <person name="Jiang L."/>
            <person name="Shao Z."/>
        </authorList>
    </citation>
    <scope>NUCLEOTIDE SEQUENCE [LARGE SCALE GENOMIC DNA]</scope>
    <source>
        <strain evidence="2 3">13D2W-2</strain>
    </source>
</reference>
<dbReference type="Pfam" id="PF01261">
    <property type="entry name" value="AP_endonuc_2"/>
    <property type="match status" value="1"/>
</dbReference>
<accession>A0A085TRE4</accession>
<dbReference type="InterPro" id="IPR013022">
    <property type="entry name" value="Xyl_isomerase-like_TIM-brl"/>
</dbReference>
<protein>
    <submittedName>
        <fullName evidence="2">Xylose isomerase-like TIM barrel</fullName>
    </submittedName>
</protein>
<name>A0A085TRE4_9RHOB</name>
<dbReference type="Gene3D" id="3.20.20.150">
    <property type="entry name" value="Divalent-metal-dependent TIM barrel enzymes"/>
    <property type="match status" value="1"/>
</dbReference>
<dbReference type="InterPro" id="IPR036237">
    <property type="entry name" value="Xyl_isomerase-like_sf"/>
</dbReference>
<dbReference type="OrthoDB" id="9786584at2"/>
<evidence type="ECO:0000259" key="1">
    <source>
        <dbReference type="Pfam" id="PF01261"/>
    </source>
</evidence>
<dbReference type="PANTHER" id="PTHR12110">
    <property type="entry name" value="HYDROXYPYRUVATE ISOMERASE"/>
    <property type="match status" value="1"/>
</dbReference>
<feature type="domain" description="Xylose isomerase-like TIM barrel" evidence="1">
    <location>
        <begin position="27"/>
        <end position="283"/>
    </location>
</feature>
<dbReference type="SUPFAM" id="SSF51658">
    <property type="entry name" value="Xylose isomerase-like"/>
    <property type="match status" value="1"/>
</dbReference>
<organism evidence="2 3">
    <name type="scientific">Thioclava atlantica</name>
    <dbReference type="NCBI Taxonomy" id="1317124"/>
    <lineage>
        <taxon>Bacteria</taxon>
        <taxon>Pseudomonadati</taxon>
        <taxon>Pseudomonadota</taxon>
        <taxon>Alphaproteobacteria</taxon>
        <taxon>Rhodobacterales</taxon>
        <taxon>Paracoccaceae</taxon>
        <taxon>Thioclava</taxon>
    </lineage>
</organism>
<dbReference type="Proteomes" id="UP000028607">
    <property type="component" value="Unassembled WGS sequence"/>
</dbReference>
<reference evidence="3" key="1">
    <citation type="submission" date="2013-04" db="EMBL/GenBank/DDBJ databases">
        <title>Thioclava sp. 13D2W-2 Genome Sequencing.</title>
        <authorList>
            <person name="Lai Q."/>
            <person name="Li G."/>
            <person name="Shao Z."/>
        </authorList>
    </citation>
    <scope>NUCLEOTIDE SEQUENCE [LARGE SCALE GENOMIC DNA]</scope>
    <source>
        <strain evidence="3">13D2W-2</strain>
    </source>
</reference>